<dbReference type="InterPro" id="IPR003848">
    <property type="entry name" value="DUF218"/>
</dbReference>
<keyword evidence="1" id="KW-0472">Membrane</keyword>
<proteinExistence type="predicted"/>
<dbReference type="GO" id="GO:0000270">
    <property type="term" value="P:peptidoglycan metabolic process"/>
    <property type="evidence" value="ECO:0007669"/>
    <property type="project" value="TreeGrafter"/>
</dbReference>
<keyword evidence="1" id="KW-0812">Transmembrane</keyword>
<gene>
    <name evidence="3" type="ORF">C7440_3626</name>
</gene>
<evidence type="ECO:0000313" key="4">
    <source>
        <dbReference type="Proteomes" id="UP000246145"/>
    </source>
</evidence>
<evidence type="ECO:0000313" key="3">
    <source>
        <dbReference type="EMBL" id="PVY60589.1"/>
    </source>
</evidence>
<organism evidence="3 4">
    <name type="scientific">Pusillimonas noertemannii</name>
    <dbReference type="NCBI Taxonomy" id="305977"/>
    <lineage>
        <taxon>Bacteria</taxon>
        <taxon>Pseudomonadati</taxon>
        <taxon>Pseudomonadota</taxon>
        <taxon>Betaproteobacteria</taxon>
        <taxon>Burkholderiales</taxon>
        <taxon>Alcaligenaceae</taxon>
        <taxon>Pusillimonas</taxon>
    </lineage>
</organism>
<feature type="transmembrane region" description="Helical" evidence="1">
    <location>
        <begin position="35"/>
        <end position="52"/>
    </location>
</feature>
<name>A0A2U1CI38_9BURK</name>
<sequence length="254" mass="27877">MSFSSFLANLIIPLNLCVTLLVVAVVLLMLGRRRIAAALIGLSVAWGLFWSLPASSLWAGGRLEQLYPYTAAADLPAAQAIVVLGGNTAGGRLNWFQPYDRETALTRTESAAMLFKAERAPLILLSGAALEGSQSEAEFMANTLRKEGIPSDALLLEKNSFNTYENALYSARILKERDISRVLLVTSALHMPRAMAVFSRQGLTPIAAPSAPQIVVPDDPDFSFWLPDERTFFASRSIIKEYVGLLVYWLRGWV</sequence>
<dbReference type="RefSeq" id="WP_116519433.1">
    <property type="nucleotide sequence ID" value="NZ_JACCEX010000003.1"/>
</dbReference>
<dbReference type="CDD" id="cd06259">
    <property type="entry name" value="YdcF-like"/>
    <property type="match status" value="1"/>
</dbReference>
<dbReference type="GO" id="GO:0005886">
    <property type="term" value="C:plasma membrane"/>
    <property type="evidence" value="ECO:0007669"/>
    <property type="project" value="TreeGrafter"/>
</dbReference>
<keyword evidence="1" id="KW-1133">Transmembrane helix</keyword>
<dbReference type="PANTHER" id="PTHR30336:SF4">
    <property type="entry name" value="ENVELOPE BIOGENESIS FACTOR ELYC"/>
    <property type="match status" value="1"/>
</dbReference>
<dbReference type="STRING" id="1231391.GCA_000308195_01950"/>
<evidence type="ECO:0000259" key="2">
    <source>
        <dbReference type="Pfam" id="PF02698"/>
    </source>
</evidence>
<dbReference type="Pfam" id="PF02698">
    <property type="entry name" value="DUF218"/>
    <property type="match status" value="1"/>
</dbReference>
<comment type="caution">
    <text evidence="3">The sequence shown here is derived from an EMBL/GenBank/DDBJ whole genome shotgun (WGS) entry which is preliminary data.</text>
</comment>
<reference evidence="3 4" key="1">
    <citation type="submission" date="2018-04" db="EMBL/GenBank/DDBJ databases">
        <title>Genomic Encyclopedia of Type Strains, Phase IV (KMG-IV): sequencing the most valuable type-strain genomes for metagenomic binning, comparative biology and taxonomic classification.</title>
        <authorList>
            <person name="Goeker M."/>
        </authorList>
    </citation>
    <scope>NUCLEOTIDE SEQUENCE [LARGE SCALE GENOMIC DNA]</scope>
    <source>
        <strain evidence="3 4">DSM 10065</strain>
    </source>
</reference>
<dbReference type="AlphaFoldDB" id="A0A2U1CI38"/>
<keyword evidence="4" id="KW-1185">Reference proteome</keyword>
<dbReference type="InterPro" id="IPR051599">
    <property type="entry name" value="Cell_Envelope_Assoc"/>
</dbReference>
<dbReference type="GO" id="GO:0043164">
    <property type="term" value="P:Gram-negative-bacterium-type cell wall biogenesis"/>
    <property type="evidence" value="ECO:0007669"/>
    <property type="project" value="TreeGrafter"/>
</dbReference>
<dbReference type="Proteomes" id="UP000246145">
    <property type="component" value="Unassembled WGS sequence"/>
</dbReference>
<dbReference type="EMBL" id="QEKO01000008">
    <property type="protein sequence ID" value="PVY60589.1"/>
    <property type="molecule type" value="Genomic_DNA"/>
</dbReference>
<dbReference type="InterPro" id="IPR014729">
    <property type="entry name" value="Rossmann-like_a/b/a_fold"/>
</dbReference>
<dbReference type="OrthoDB" id="9809813at2"/>
<feature type="domain" description="DUF218" evidence="2">
    <location>
        <begin position="79"/>
        <end position="244"/>
    </location>
</feature>
<dbReference type="Gene3D" id="3.40.50.620">
    <property type="entry name" value="HUPs"/>
    <property type="match status" value="1"/>
</dbReference>
<evidence type="ECO:0000256" key="1">
    <source>
        <dbReference type="SAM" id="Phobius"/>
    </source>
</evidence>
<feature type="transmembrane region" description="Helical" evidence="1">
    <location>
        <begin position="6"/>
        <end position="28"/>
    </location>
</feature>
<accession>A0A2U1CI38</accession>
<protein>
    <submittedName>
        <fullName evidence="3">Uncharacterized SAM-binding protein YcdF (DUF218 family)</fullName>
    </submittedName>
</protein>
<dbReference type="PANTHER" id="PTHR30336">
    <property type="entry name" value="INNER MEMBRANE PROTEIN, PROBABLE PERMEASE"/>
    <property type="match status" value="1"/>
</dbReference>